<reference evidence="2 3" key="1">
    <citation type="journal article" date="2015" name="Genome Announc.">
        <title>Expanding the biotechnology potential of lactobacilli through comparative genomics of 213 strains and associated genera.</title>
        <authorList>
            <person name="Sun Z."/>
            <person name="Harris H.M."/>
            <person name="McCann A."/>
            <person name="Guo C."/>
            <person name="Argimon S."/>
            <person name="Zhang W."/>
            <person name="Yang X."/>
            <person name="Jeffery I.B."/>
            <person name="Cooney J.C."/>
            <person name="Kagawa T.F."/>
            <person name="Liu W."/>
            <person name="Song Y."/>
            <person name="Salvetti E."/>
            <person name="Wrobel A."/>
            <person name="Rasinkangas P."/>
            <person name="Parkhill J."/>
            <person name="Rea M.C."/>
            <person name="O'Sullivan O."/>
            <person name="Ritari J."/>
            <person name="Douillard F.P."/>
            <person name="Paul Ross R."/>
            <person name="Yang R."/>
            <person name="Briner A.E."/>
            <person name="Felis G.E."/>
            <person name="de Vos W.M."/>
            <person name="Barrangou R."/>
            <person name="Klaenhammer T.R."/>
            <person name="Caufield P.W."/>
            <person name="Cui Y."/>
            <person name="Zhang H."/>
            <person name="O'Toole P.W."/>
        </authorList>
    </citation>
    <scope>NUCLEOTIDE SEQUENCE [LARGE SCALE GENOMIC DNA]</scope>
    <source>
        <strain evidence="2 3">DSM 19910</strain>
    </source>
</reference>
<sequence length="183" mass="20688">MPLWKKILAVLIGLSLIAAGLLVVFYTYYSDLSILYSWNHWLEGTENGQLLLLGSQLIVIIVGFIILAYGLFSTNNAKQLVIFQDHTNKLVIDRLAVERNLRLILSQEYELANIDVKIHLLRNKKAAIVRITGKLISTTDIDILEKDIAATIQTNLKQILNIDLKHLTLKLTPYHDGDKVTVI</sequence>
<feature type="transmembrane region" description="Helical" evidence="1">
    <location>
        <begin position="7"/>
        <end position="29"/>
    </location>
</feature>
<dbReference type="PATRIC" id="fig|1423731.3.peg.1460"/>
<keyword evidence="3" id="KW-1185">Reference proteome</keyword>
<protein>
    <recommendedName>
        <fullName evidence="4">Alkaline shock response membrane anchor protein AmaP</fullName>
    </recommendedName>
</protein>
<proteinExistence type="predicted"/>
<evidence type="ECO:0000313" key="3">
    <source>
        <dbReference type="Proteomes" id="UP000051621"/>
    </source>
</evidence>
<dbReference type="Proteomes" id="UP000051621">
    <property type="component" value="Unassembled WGS sequence"/>
</dbReference>
<gene>
    <name evidence="2" type="ORF">FC81_GL001421</name>
</gene>
<evidence type="ECO:0008006" key="4">
    <source>
        <dbReference type="Google" id="ProtNLM"/>
    </source>
</evidence>
<accession>A0A0R1M003</accession>
<dbReference type="AlphaFoldDB" id="A0A0R1M003"/>
<feature type="transmembrane region" description="Helical" evidence="1">
    <location>
        <begin position="49"/>
        <end position="72"/>
    </location>
</feature>
<evidence type="ECO:0000313" key="2">
    <source>
        <dbReference type="EMBL" id="KRL01279.1"/>
    </source>
</evidence>
<organism evidence="2 3">
    <name type="scientific">Liquorilactobacillus capillatus DSM 19910</name>
    <dbReference type="NCBI Taxonomy" id="1423731"/>
    <lineage>
        <taxon>Bacteria</taxon>
        <taxon>Bacillati</taxon>
        <taxon>Bacillota</taxon>
        <taxon>Bacilli</taxon>
        <taxon>Lactobacillales</taxon>
        <taxon>Lactobacillaceae</taxon>
        <taxon>Liquorilactobacillus</taxon>
    </lineage>
</organism>
<name>A0A0R1M003_9LACO</name>
<dbReference type="STRING" id="1423731.FC81_GL001421"/>
<keyword evidence="1" id="KW-0812">Transmembrane</keyword>
<keyword evidence="1" id="KW-0472">Membrane</keyword>
<dbReference type="RefSeq" id="WP_057744599.1">
    <property type="nucleotide sequence ID" value="NZ_AZEF01000027.1"/>
</dbReference>
<evidence type="ECO:0000256" key="1">
    <source>
        <dbReference type="SAM" id="Phobius"/>
    </source>
</evidence>
<dbReference type="NCBIfam" id="NF033218">
    <property type="entry name" value="anchor_AmaP"/>
    <property type="match status" value="1"/>
</dbReference>
<keyword evidence="1" id="KW-1133">Transmembrane helix</keyword>
<dbReference type="EMBL" id="AZEF01000027">
    <property type="protein sequence ID" value="KRL01279.1"/>
    <property type="molecule type" value="Genomic_DNA"/>
</dbReference>
<comment type="caution">
    <text evidence="2">The sequence shown here is derived from an EMBL/GenBank/DDBJ whole genome shotgun (WGS) entry which is preliminary data.</text>
</comment>